<dbReference type="RefSeq" id="WP_203629667.1">
    <property type="nucleotide sequence ID" value="NZ_BNJR01000010.1"/>
</dbReference>
<keyword evidence="3" id="KW-1185">Reference proteome</keyword>
<accession>A0ABQ3VZC0</accession>
<proteinExistence type="predicted"/>
<keyword evidence="1" id="KW-0472">Membrane</keyword>
<reference evidence="2 3" key="1">
    <citation type="journal article" date="2021" name="Int. J. Syst. Evol. Microbiol.">
        <title>Lentilactobacillus fungorum sp. nov., isolated from spent mushroom substrates.</title>
        <authorList>
            <person name="Tohno M."/>
            <person name="Tanizawa Y."/>
            <person name="Kojima Y."/>
            <person name="Sakamoto M."/>
            <person name="Ohkuma M."/>
            <person name="Kobayashi H."/>
        </authorList>
    </citation>
    <scope>NUCLEOTIDE SEQUENCE [LARGE SCALE GENOMIC DNA]</scope>
    <source>
        <strain evidence="2 3">YK48G</strain>
    </source>
</reference>
<gene>
    <name evidence="2" type="ORF">YK48G_10570</name>
</gene>
<comment type="caution">
    <text evidence="2">The sequence shown here is derived from an EMBL/GenBank/DDBJ whole genome shotgun (WGS) entry which is preliminary data.</text>
</comment>
<keyword evidence="1" id="KW-1133">Transmembrane helix</keyword>
<keyword evidence="1" id="KW-0812">Transmembrane</keyword>
<name>A0ABQ3VZC0_9LACO</name>
<evidence type="ECO:0000313" key="3">
    <source>
        <dbReference type="Proteomes" id="UP000604765"/>
    </source>
</evidence>
<organism evidence="2 3">
    <name type="scientific">Lentilactobacillus fungorum</name>
    <dbReference type="NCBI Taxonomy" id="2201250"/>
    <lineage>
        <taxon>Bacteria</taxon>
        <taxon>Bacillati</taxon>
        <taxon>Bacillota</taxon>
        <taxon>Bacilli</taxon>
        <taxon>Lactobacillales</taxon>
        <taxon>Lactobacillaceae</taxon>
        <taxon>Lentilactobacillus</taxon>
    </lineage>
</organism>
<protein>
    <submittedName>
        <fullName evidence="2">Uncharacterized protein</fullName>
    </submittedName>
</protein>
<dbReference type="Proteomes" id="UP000604765">
    <property type="component" value="Unassembled WGS sequence"/>
</dbReference>
<evidence type="ECO:0000313" key="2">
    <source>
        <dbReference type="EMBL" id="GHP13632.1"/>
    </source>
</evidence>
<evidence type="ECO:0000256" key="1">
    <source>
        <dbReference type="SAM" id="Phobius"/>
    </source>
</evidence>
<sequence length="45" mass="4479">MDVVAAGVVLVDVLAAVSVLVGVGALSPNSLGTQMTIRDLVNSVQ</sequence>
<dbReference type="EMBL" id="BNJR01000010">
    <property type="protein sequence ID" value="GHP13632.1"/>
    <property type="molecule type" value="Genomic_DNA"/>
</dbReference>
<feature type="transmembrane region" description="Helical" evidence="1">
    <location>
        <begin position="6"/>
        <end position="26"/>
    </location>
</feature>